<dbReference type="RefSeq" id="WP_378978761.1">
    <property type="nucleotide sequence ID" value="NZ_JBHRVD010000001.1"/>
</dbReference>
<organism evidence="1 2">
    <name type="scientific">Mesorhizobium cantuariense</name>
    <dbReference type="NCBI Taxonomy" id="1300275"/>
    <lineage>
        <taxon>Bacteria</taxon>
        <taxon>Pseudomonadati</taxon>
        <taxon>Pseudomonadota</taxon>
        <taxon>Alphaproteobacteria</taxon>
        <taxon>Hyphomicrobiales</taxon>
        <taxon>Phyllobacteriaceae</taxon>
        <taxon>Mesorhizobium</taxon>
    </lineage>
</organism>
<gene>
    <name evidence="1" type="ORF">ACFOJ9_10205</name>
</gene>
<sequence>MTTSNRLGITELAETQNNRSVTVNEAIAKLEAGAFCFPAVSIGDTSPPGSPAEGDAYCLGAAPTGAWSGQATKVAVYYNAAWLFLPAIEGALAYAQDANAYYFFDTSTWSLLAGGGGAGDVVGPGSAVNSNIALFDTTTGKLLKDSGVAISTDGTLASNSDAKITTEKGVKTYIDGLALNLGKRGRVRVATTATITISTALNNGDSLDGVTLATGDLVLVKNQSAAEQNGIYVVGPSPARSSEFDTYNEHPGSLMIVEEGTVNDNTLWVCGSNEGGTLNTTAINFTQLVVTAPTTIEFSLFFASTFLANEVLAQHIVSRAFSLPAGLTGSHGVAIAAATASTVLTIKKNGSSVGTATWAVAGTTPTLAMASLTNFAIGDILTIVAPATPDATLANVSLSLLGSL</sequence>
<evidence type="ECO:0000313" key="2">
    <source>
        <dbReference type="Proteomes" id="UP001595648"/>
    </source>
</evidence>
<comment type="caution">
    <text evidence="1">The sequence shown here is derived from an EMBL/GenBank/DDBJ whole genome shotgun (WGS) entry which is preliminary data.</text>
</comment>
<protein>
    <submittedName>
        <fullName evidence="1">DUF2793 domain-containing protein</fullName>
    </submittedName>
</protein>
<reference evidence="2" key="1">
    <citation type="journal article" date="2019" name="Int. J. Syst. Evol. Microbiol.">
        <title>The Global Catalogue of Microorganisms (GCM) 10K type strain sequencing project: providing services to taxonomists for standard genome sequencing and annotation.</title>
        <authorList>
            <consortium name="The Broad Institute Genomics Platform"/>
            <consortium name="The Broad Institute Genome Sequencing Center for Infectious Disease"/>
            <person name="Wu L."/>
            <person name="Ma J."/>
        </authorList>
    </citation>
    <scope>NUCLEOTIDE SEQUENCE [LARGE SCALE GENOMIC DNA]</scope>
    <source>
        <strain evidence="2">ICMP 19515</strain>
    </source>
</reference>
<dbReference type="InterPro" id="IPR021251">
    <property type="entry name" value="DUF2793"/>
</dbReference>
<name>A0ABV7MJU3_9HYPH</name>
<proteinExistence type="predicted"/>
<keyword evidence="2" id="KW-1185">Reference proteome</keyword>
<accession>A0ABV7MJU3</accession>
<evidence type="ECO:0000313" key="1">
    <source>
        <dbReference type="EMBL" id="MFC3322151.1"/>
    </source>
</evidence>
<dbReference type="Proteomes" id="UP001595648">
    <property type="component" value="Unassembled WGS sequence"/>
</dbReference>
<dbReference type="EMBL" id="JBHRVD010000001">
    <property type="protein sequence ID" value="MFC3322151.1"/>
    <property type="molecule type" value="Genomic_DNA"/>
</dbReference>
<dbReference type="Pfam" id="PF10983">
    <property type="entry name" value="DUF2793"/>
    <property type="match status" value="1"/>
</dbReference>